<dbReference type="InterPro" id="IPR011109">
    <property type="entry name" value="DNA_bind_recombinase_dom"/>
</dbReference>
<dbReference type="PANTHER" id="PTHR30461:SF23">
    <property type="entry name" value="DNA RECOMBINASE-RELATED"/>
    <property type="match status" value="1"/>
</dbReference>
<evidence type="ECO:0000313" key="3">
    <source>
        <dbReference type="EMBL" id="OYN74727.1"/>
    </source>
</evidence>
<dbReference type="EMBL" id="NOZR01000037">
    <property type="protein sequence ID" value="OYN74727.1"/>
    <property type="molecule type" value="Genomic_DNA"/>
</dbReference>
<dbReference type="InterPro" id="IPR036162">
    <property type="entry name" value="Resolvase-like_N_sf"/>
</dbReference>
<dbReference type="GO" id="GO:0003677">
    <property type="term" value="F:DNA binding"/>
    <property type="evidence" value="ECO:0007669"/>
    <property type="project" value="InterPro"/>
</dbReference>
<dbReference type="InterPro" id="IPR006119">
    <property type="entry name" value="Resolv_N"/>
</dbReference>
<dbReference type="RefSeq" id="WP_094484327.1">
    <property type="nucleotide sequence ID" value="NZ_NOZR01000037.1"/>
</dbReference>
<dbReference type="Gene3D" id="3.40.50.1390">
    <property type="entry name" value="Resolvase, N-terminal catalytic domain"/>
    <property type="match status" value="1"/>
</dbReference>
<dbReference type="SMART" id="SM00857">
    <property type="entry name" value="Resolvase"/>
    <property type="match status" value="1"/>
</dbReference>
<dbReference type="PANTHER" id="PTHR30461">
    <property type="entry name" value="DNA-INVERTASE FROM LAMBDOID PROPHAGE"/>
    <property type="match status" value="1"/>
</dbReference>
<dbReference type="CDD" id="cd00338">
    <property type="entry name" value="Ser_Recombinase"/>
    <property type="match status" value="1"/>
</dbReference>
<evidence type="ECO:0000256" key="1">
    <source>
        <dbReference type="SAM" id="MobiDB-lite"/>
    </source>
</evidence>
<dbReference type="Pfam" id="PF07508">
    <property type="entry name" value="Recombinase"/>
    <property type="match status" value="1"/>
</dbReference>
<protein>
    <submittedName>
        <fullName evidence="3">Serine recombinase</fullName>
    </submittedName>
</protein>
<feature type="domain" description="Recombinase" evidence="2">
    <location>
        <begin position="165"/>
        <end position="327"/>
    </location>
</feature>
<organism evidence="3 4">
    <name type="scientific">Mycolicibacterium sphagni</name>
    <dbReference type="NCBI Taxonomy" id="1786"/>
    <lineage>
        <taxon>Bacteria</taxon>
        <taxon>Bacillati</taxon>
        <taxon>Actinomycetota</taxon>
        <taxon>Actinomycetes</taxon>
        <taxon>Mycobacteriales</taxon>
        <taxon>Mycobacteriaceae</taxon>
        <taxon>Mycolicibacterium</taxon>
    </lineage>
</organism>
<dbReference type="SUPFAM" id="SSF53041">
    <property type="entry name" value="Resolvase-like"/>
    <property type="match status" value="1"/>
</dbReference>
<dbReference type="Proteomes" id="UP000216063">
    <property type="component" value="Unassembled WGS sequence"/>
</dbReference>
<dbReference type="AlphaFoldDB" id="A0A255D620"/>
<dbReference type="PROSITE" id="PS51737">
    <property type="entry name" value="RECOMBINASE_DNA_BIND"/>
    <property type="match status" value="1"/>
</dbReference>
<keyword evidence="4" id="KW-1185">Reference proteome</keyword>
<accession>A0A255D620</accession>
<name>A0A255D620_9MYCO</name>
<sequence length="548" mass="60678">MSIRFAFYGRVSTEDAQDPEASRSWQKRRALDLIAPHGGVLVADYFDIGQSRSLPWKRRPEAARLLTDVSSRERSFDAVVIGEPARAFYGPQFALTFPVLTHYGVGLWVPEVGGAVDPGSEAHDLVMTLFGGMSKGERARIQMRVRMAMSALAQDSSRYLGGRPPYGYRLVDAGPHPNPAKANLGQRIHRLDPDPVTAPVVERIYRMYAEGAGLRFIAQQLTDEGVPSPSQYDPARNRHRDPRGWSHSAIRAMLDNPTYLGTRVWGKQEKFEVLLDPDDVAAGYETRMRWRDAGDWIEPNQRTHEALISDDLAEAARLRTRARRGPSRVSNRESTVPYALRGLLFCAACGRRMQGADRSGKRSTRILYRCELGKSRSVPVDLTDHPRTVYVREDDVTARLDPWIASLADPEHLARGQDADAAGTARYAVLRRQLGEVNRKIAALVAAVESGVAVEELKGALSQRSAERDELKAQLERTERPHVMTAAEIEGLIKELGGLCAVLDAATPAERAEVYVSLGLRLEYDPHLRQVTATADLSRVAGCVRGGT</sequence>
<dbReference type="InterPro" id="IPR038109">
    <property type="entry name" value="DNA_bind_recomb_sf"/>
</dbReference>
<evidence type="ECO:0000313" key="4">
    <source>
        <dbReference type="Proteomes" id="UP000216063"/>
    </source>
</evidence>
<dbReference type="Gene3D" id="3.90.1750.20">
    <property type="entry name" value="Putative Large Serine Recombinase, Chain B, Domain 2"/>
    <property type="match status" value="1"/>
</dbReference>
<evidence type="ECO:0000259" key="2">
    <source>
        <dbReference type="PROSITE" id="PS51737"/>
    </source>
</evidence>
<dbReference type="GO" id="GO:0000150">
    <property type="term" value="F:DNA strand exchange activity"/>
    <property type="evidence" value="ECO:0007669"/>
    <property type="project" value="InterPro"/>
</dbReference>
<reference evidence="3 4" key="1">
    <citation type="submission" date="2017-07" db="EMBL/GenBank/DDBJ databases">
        <title>The new phylogeny of genus Mycobacterium.</title>
        <authorList>
            <person name="Tortoli E."/>
            <person name="Trovato A."/>
            <person name="Cirillo D.M."/>
        </authorList>
    </citation>
    <scope>NUCLEOTIDE SEQUENCE [LARGE SCALE GENOMIC DNA]</scope>
    <source>
        <strain evidence="3 4">ATCC 33027</strain>
    </source>
</reference>
<proteinExistence type="predicted"/>
<gene>
    <name evidence="3" type="ORF">CG716_27580</name>
</gene>
<dbReference type="InterPro" id="IPR050639">
    <property type="entry name" value="SSR_resolvase"/>
</dbReference>
<dbReference type="Pfam" id="PF00239">
    <property type="entry name" value="Resolvase"/>
    <property type="match status" value="1"/>
</dbReference>
<dbReference type="Pfam" id="PF13408">
    <property type="entry name" value="Zn_ribbon_recom"/>
    <property type="match status" value="1"/>
</dbReference>
<comment type="caution">
    <text evidence="3">The sequence shown here is derived from an EMBL/GenBank/DDBJ whole genome shotgun (WGS) entry which is preliminary data.</text>
</comment>
<feature type="region of interest" description="Disordered" evidence="1">
    <location>
        <begin position="224"/>
        <end position="243"/>
    </location>
</feature>
<dbReference type="OrthoDB" id="3372479at2"/>
<dbReference type="InterPro" id="IPR025827">
    <property type="entry name" value="Zn_ribbon_recom_dom"/>
</dbReference>